<dbReference type="EMBL" id="JAMOIL010000009">
    <property type="protein sequence ID" value="MCM0620299.1"/>
    <property type="molecule type" value="Genomic_DNA"/>
</dbReference>
<dbReference type="Gene3D" id="1.10.357.10">
    <property type="entry name" value="Tetracycline Repressor, domain 2"/>
    <property type="match status" value="1"/>
</dbReference>
<evidence type="ECO:0000259" key="3">
    <source>
        <dbReference type="PROSITE" id="PS50977"/>
    </source>
</evidence>
<accession>A0A9X2D776</accession>
<dbReference type="InterPro" id="IPR009057">
    <property type="entry name" value="Homeodomain-like_sf"/>
</dbReference>
<reference evidence="4" key="1">
    <citation type="submission" date="2022-05" db="EMBL/GenBank/DDBJ databases">
        <authorList>
            <person name="Tuo L."/>
        </authorList>
    </citation>
    <scope>NUCLEOTIDE SEQUENCE</scope>
    <source>
        <strain evidence="4">BSK12Z-4</strain>
    </source>
</reference>
<evidence type="ECO:0000313" key="4">
    <source>
        <dbReference type="EMBL" id="MCM0620299.1"/>
    </source>
</evidence>
<evidence type="ECO:0000256" key="2">
    <source>
        <dbReference type="PROSITE-ProRule" id="PRU00335"/>
    </source>
</evidence>
<dbReference type="PROSITE" id="PS50977">
    <property type="entry name" value="HTH_TETR_2"/>
    <property type="match status" value="1"/>
</dbReference>
<proteinExistence type="predicted"/>
<dbReference type="SUPFAM" id="SSF46689">
    <property type="entry name" value="Homeodomain-like"/>
    <property type="match status" value="1"/>
</dbReference>
<dbReference type="RefSeq" id="WP_250051303.1">
    <property type="nucleotide sequence ID" value="NZ_JAMJPH010000001.1"/>
</dbReference>
<name>A0A9X2D776_9ACTN</name>
<sequence>MDARQRRSRERLHRAVLTLAQERPVATLSVTEVAAEAGVHRTTFYEHASSPFALLEQALVRELDEVRVRLLSPAEDLPVAIHEGTRMVLEHVKSHLGVYRQGLASDAGPSSLHAMLASHFMGSTRQLRSAGRARVVLDVPGVDAELTAEAAARFLADGTVGLIATWIATDELDVDAFVDVYAALTPQWWTDAVATPASA</sequence>
<comment type="caution">
    <text evidence="4">The sequence shown here is derived from an EMBL/GenBank/DDBJ whole genome shotgun (WGS) entry which is preliminary data.</text>
</comment>
<dbReference type="Proteomes" id="UP001139485">
    <property type="component" value="Unassembled WGS sequence"/>
</dbReference>
<dbReference type="GO" id="GO:0003677">
    <property type="term" value="F:DNA binding"/>
    <property type="evidence" value="ECO:0007669"/>
    <property type="project" value="UniProtKB-UniRule"/>
</dbReference>
<keyword evidence="5" id="KW-1185">Reference proteome</keyword>
<keyword evidence="1 2" id="KW-0238">DNA-binding</keyword>
<feature type="domain" description="HTH tetR-type" evidence="3">
    <location>
        <begin position="6"/>
        <end position="66"/>
    </location>
</feature>
<dbReference type="InterPro" id="IPR001647">
    <property type="entry name" value="HTH_TetR"/>
</dbReference>
<evidence type="ECO:0000256" key="1">
    <source>
        <dbReference type="ARBA" id="ARBA00023125"/>
    </source>
</evidence>
<evidence type="ECO:0000313" key="5">
    <source>
        <dbReference type="Proteomes" id="UP001139485"/>
    </source>
</evidence>
<organism evidence="4 5">
    <name type="scientific">Nocardioides bruguierae</name>
    <dbReference type="NCBI Taxonomy" id="2945102"/>
    <lineage>
        <taxon>Bacteria</taxon>
        <taxon>Bacillati</taxon>
        <taxon>Actinomycetota</taxon>
        <taxon>Actinomycetes</taxon>
        <taxon>Propionibacteriales</taxon>
        <taxon>Nocardioidaceae</taxon>
        <taxon>Nocardioides</taxon>
    </lineage>
</organism>
<gene>
    <name evidence="4" type="ORF">M8330_08315</name>
</gene>
<protein>
    <submittedName>
        <fullName evidence="4">TetR/AcrR family transcriptional regulator</fullName>
    </submittedName>
</protein>
<dbReference type="AlphaFoldDB" id="A0A9X2D776"/>
<feature type="DNA-binding region" description="H-T-H motif" evidence="2">
    <location>
        <begin position="29"/>
        <end position="48"/>
    </location>
</feature>